<organism evidence="2 3">
    <name type="scientific">Paramecium octaurelia</name>
    <dbReference type="NCBI Taxonomy" id="43137"/>
    <lineage>
        <taxon>Eukaryota</taxon>
        <taxon>Sar</taxon>
        <taxon>Alveolata</taxon>
        <taxon>Ciliophora</taxon>
        <taxon>Intramacronucleata</taxon>
        <taxon>Oligohymenophorea</taxon>
        <taxon>Peniculida</taxon>
        <taxon>Parameciidae</taxon>
        <taxon>Paramecium</taxon>
    </lineage>
</organism>
<evidence type="ECO:0000313" key="2">
    <source>
        <dbReference type="EMBL" id="CAD8180309.1"/>
    </source>
</evidence>
<proteinExistence type="predicted"/>
<dbReference type="AlphaFoldDB" id="A0A8S1VX35"/>
<accession>A0A8S1VX35</accession>
<dbReference type="EMBL" id="CAJJDP010000073">
    <property type="protein sequence ID" value="CAD8180309.1"/>
    <property type="molecule type" value="Genomic_DNA"/>
</dbReference>
<feature type="region of interest" description="Disordered" evidence="1">
    <location>
        <begin position="1"/>
        <end position="22"/>
    </location>
</feature>
<reference evidence="2" key="1">
    <citation type="submission" date="2021-01" db="EMBL/GenBank/DDBJ databases">
        <authorList>
            <consortium name="Genoscope - CEA"/>
            <person name="William W."/>
        </authorList>
    </citation>
    <scope>NUCLEOTIDE SEQUENCE</scope>
</reference>
<name>A0A8S1VX35_PAROT</name>
<comment type="caution">
    <text evidence="2">The sequence shown here is derived from an EMBL/GenBank/DDBJ whole genome shotgun (WGS) entry which is preliminary data.</text>
</comment>
<evidence type="ECO:0000256" key="1">
    <source>
        <dbReference type="SAM" id="MobiDB-lite"/>
    </source>
</evidence>
<keyword evidence="3" id="KW-1185">Reference proteome</keyword>
<protein>
    <submittedName>
        <fullName evidence="2">Uncharacterized protein</fullName>
    </submittedName>
</protein>
<feature type="compositionally biased region" description="Basic and acidic residues" evidence="1">
    <location>
        <begin position="8"/>
        <end position="19"/>
    </location>
</feature>
<dbReference type="Proteomes" id="UP000683925">
    <property type="component" value="Unassembled WGS sequence"/>
</dbReference>
<evidence type="ECO:0000313" key="3">
    <source>
        <dbReference type="Proteomes" id="UP000683925"/>
    </source>
</evidence>
<gene>
    <name evidence="2" type="ORF">POCTA_138.1.T0740261</name>
</gene>
<sequence>MNNIYPSKEQDNQNKKSLFEDPQVDWGDSEVEFEEDLEFHFDLIPIRCE</sequence>